<accession>A0A848GZQ6</accession>
<dbReference type="RefSeq" id="WP_169229033.1">
    <property type="nucleotide sequence ID" value="NZ_JABBGC010000004.1"/>
</dbReference>
<evidence type="ECO:0000313" key="4">
    <source>
        <dbReference type="Proteomes" id="UP000583266"/>
    </source>
</evidence>
<reference evidence="3 4" key="1">
    <citation type="submission" date="2020-04" db="EMBL/GenBank/DDBJ databases">
        <title>Chitinophaga sp. G-6-1-13 sp. nov., isolated from soil.</title>
        <authorList>
            <person name="Dahal R.H."/>
            <person name="Chaudhary D.K."/>
        </authorList>
    </citation>
    <scope>NUCLEOTIDE SEQUENCE [LARGE SCALE GENOMIC DNA]</scope>
    <source>
        <strain evidence="3 4">G-6-1-13</strain>
    </source>
</reference>
<dbReference type="Proteomes" id="UP000583266">
    <property type="component" value="Unassembled WGS sequence"/>
</dbReference>
<feature type="region of interest" description="Disordered" evidence="1">
    <location>
        <begin position="120"/>
        <end position="140"/>
    </location>
</feature>
<organism evidence="3 4">
    <name type="scientific">Chitinophaga fulva</name>
    <dbReference type="NCBI Taxonomy" id="2728842"/>
    <lineage>
        <taxon>Bacteria</taxon>
        <taxon>Pseudomonadati</taxon>
        <taxon>Bacteroidota</taxon>
        <taxon>Chitinophagia</taxon>
        <taxon>Chitinophagales</taxon>
        <taxon>Chitinophagaceae</taxon>
        <taxon>Chitinophaga</taxon>
    </lineage>
</organism>
<dbReference type="AlphaFoldDB" id="A0A848GZQ6"/>
<gene>
    <name evidence="3" type="ORF">HHL17_32910</name>
</gene>
<evidence type="ECO:0000256" key="2">
    <source>
        <dbReference type="SAM" id="Phobius"/>
    </source>
</evidence>
<name>A0A848GZQ6_9BACT</name>
<evidence type="ECO:0000313" key="3">
    <source>
        <dbReference type="EMBL" id="NML42033.1"/>
    </source>
</evidence>
<keyword evidence="2" id="KW-0472">Membrane</keyword>
<comment type="caution">
    <text evidence="3">The sequence shown here is derived from an EMBL/GenBank/DDBJ whole genome shotgun (WGS) entry which is preliminary data.</text>
</comment>
<feature type="transmembrane region" description="Helical" evidence="2">
    <location>
        <begin position="150"/>
        <end position="168"/>
    </location>
</feature>
<dbReference type="EMBL" id="JABBGC010000004">
    <property type="protein sequence ID" value="NML42033.1"/>
    <property type="molecule type" value="Genomic_DNA"/>
</dbReference>
<feature type="compositionally biased region" description="Polar residues" evidence="1">
    <location>
        <begin position="122"/>
        <end position="135"/>
    </location>
</feature>
<keyword evidence="2" id="KW-1133">Transmembrane helix</keyword>
<keyword evidence="4" id="KW-1185">Reference proteome</keyword>
<evidence type="ECO:0000256" key="1">
    <source>
        <dbReference type="SAM" id="MobiDB-lite"/>
    </source>
</evidence>
<keyword evidence="2" id="KW-0812">Transmembrane</keyword>
<sequence>MENNTDNYYIRLCLQQVETKLKRGCSTEWTTYDFDKLSVEIQEATGVSLSVTTLKRLWGKLSYQHMPAMTTLNTIARFAGYEDWRDFKQQSQADLPVAENTAAENHLLKENISTAGHPLKESLSTATPLPEQQPSAAAHLPQQDKKRWRYAWLILLLLPVAGAFFLWGRQPVKKINAAAYQFSSNKMVTEGVPNSVVFNYDAVAAGDDTVFIAQTWDISRKVAVPKDKHQYSAIYYIPGYFKAKLMVGEQIVKTHDLLITSGGWVALCEKPSRVPVYFKKHEFQRDSMLSVDVPLLQQYYLYDRPEPAPIRFVNVQDMGSLRNDHFVFETMVKNPKNDKSAACQLVQVLLLCKDDVIVVPLCPKGCVGDLQLYGRGKGVSSKDADLSGFGCDLDNWVPLKVEGKGRKLRFWVNGEMAYELDCPNAATDIVGLQCRFFGPGAIKNTRFIQDDRVLAL</sequence>
<protein>
    <submittedName>
        <fullName evidence="3">Uncharacterized protein</fullName>
    </submittedName>
</protein>
<proteinExistence type="predicted"/>